<dbReference type="EMBL" id="CP050485">
    <property type="protein sequence ID" value="QOG28463.1"/>
    <property type="molecule type" value="Genomic_DNA"/>
</dbReference>
<organism evidence="1 2">
    <name type="scientific">Enterococcus gallinarum</name>
    <dbReference type="NCBI Taxonomy" id="1353"/>
    <lineage>
        <taxon>Bacteria</taxon>
        <taxon>Bacillati</taxon>
        <taxon>Bacillota</taxon>
        <taxon>Bacilli</taxon>
        <taxon>Lactobacillales</taxon>
        <taxon>Enterococcaceae</taxon>
        <taxon>Enterococcus</taxon>
    </lineage>
</organism>
<evidence type="ECO:0000313" key="2">
    <source>
        <dbReference type="Proteomes" id="UP000516696"/>
    </source>
</evidence>
<evidence type="ECO:0000313" key="1">
    <source>
        <dbReference type="EMBL" id="QOG28463.1"/>
    </source>
</evidence>
<proteinExistence type="predicted"/>
<name>A0AAE7MRT1_ENTGA</name>
<sequence>MDLKKREFEADTTISIPNKEKDFCRPSQPNDWYDVIATKYNLKRITLHEFRKTLCIVSVIKILKLPVKFITTSTPNGKNEVQINSLNSLKR</sequence>
<dbReference type="Proteomes" id="UP000516696">
    <property type="component" value="Chromosome"/>
</dbReference>
<dbReference type="AlphaFoldDB" id="A0AAE7MRT1"/>
<accession>A0AAE7MRT1</accession>
<protein>
    <submittedName>
        <fullName evidence="1">Uncharacterized protein</fullName>
    </submittedName>
</protein>
<reference evidence="1 2" key="1">
    <citation type="submission" date="2020-03" db="EMBL/GenBank/DDBJ databases">
        <title>Characterization of ganglioside-mimicking enterococci.</title>
        <authorList>
            <person name="Patry R.T."/>
            <person name="Nothaft H."/>
            <person name="Bridger R."/>
            <person name="Shajahan A."/>
            <person name="Huynh S."/>
            <person name="Sanchez S."/>
            <person name="Azadi P."/>
            <person name="Cooper K."/>
            <person name="Miller W.G."/>
            <person name="Parker C.T."/>
            <person name="Wells L."/>
            <person name="Szymanski C.M."/>
        </authorList>
    </citation>
    <scope>NUCLEOTIDE SEQUENCE [LARGE SCALE GENOMIC DNA]</scope>
    <source>
        <strain evidence="1 2">EGM181</strain>
    </source>
</reference>
<gene>
    <name evidence="1" type="ORF">EGM181_14965</name>
</gene>